<accession>A0A9P7J5S7</accession>
<dbReference type="AlphaFoldDB" id="A0A9P7J5S7"/>
<evidence type="ECO:0000313" key="1">
    <source>
        <dbReference type="EMBL" id="KAG1803981.1"/>
    </source>
</evidence>
<name>A0A9P7J5S7_9AGAM</name>
<keyword evidence="2" id="KW-1185">Reference proteome</keyword>
<protein>
    <submittedName>
        <fullName evidence="1">Uncharacterized protein</fullName>
    </submittedName>
</protein>
<evidence type="ECO:0000313" key="2">
    <source>
        <dbReference type="Proteomes" id="UP000807769"/>
    </source>
</evidence>
<gene>
    <name evidence="1" type="ORF">BJ212DRAFT_1304493</name>
</gene>
<proteinExistence type="predicted"/>
<dbReference type="EMBL" id="JABBWG010000064">
    <property type="protein sequence ID" value="KAG1803981.1"/>
    <property type="molecule type" value="Genomic_DNA"/>
</dbReference>
<organism evidence="1 2">
    <name type="scientific">Suillus subaureus</name>
    <dbReference type="NCBI Taxonomy" id="48587"/>
    <lineage>
        <taxon>Eukaryota</taxon>
        <taxon>Fungi</taxon>
        <taxon>Dikarya</taxon>
        <taxon>Basidiomycota</taxon>
        <taxon>Agaricomycotina</taxon>
        <taxon>Agaricomycetes</taxon>
        <taxon>Agaricomycetidae</taxon>
        <taxon>Boletales</taxon>
        <taxon>Suillineae</taxon>
        <taxon>Suillaceae</taxon>
        <taxon>Suillus</taxon>
    </lineage>
</organism>
<dbReference type="RefSeq" id="XP_041186679.1">
    <property type="nucleotide sequence ID" value="XM_041333621.1"/>
</dbReference>
<reference evidence="1" key="1">
    <citation type="journal article" date="2020" name="New Phytol.">
        <title>Comparative genomics reveals dynamic genome evolution in host specialist ectomycorrhizal fungi.</title>
        <authorList>
            <person name="Lofgren L.A."/>
            <person name="Nguyen N.H."/>
            <person name="Vilgalys R."/>
            <person name="Ruytinx J."/>
            <person name="Liao H.L."/>
            <person name="Branco S."/>
            <person name="Kuo A."/>
            <person name="LaButti K."/>
            <person name="Lipzen A."/>
            <person name="Andreopoulos W."/>
            <person name="Pangilinan J."/>
            <person name="Riley R."/>
            <person name="Hundley H."/>
            <person name="Na H."/>
            <person name="Barry K."/>
            <person name="Grigoriev I.V."/>
            <person name="Stajich J.E."/>
            <person name="Kennedy P.G."/>
        </authorList>
    </citation>
    <scope>NUCLEOTIDE SEQUENCE</scope>
    <source>
        <strain evidence="1">MN1</strain>
    </source>
</reference>
<dbReference type="GeneID" id="64627638"/>
<dbReference type="Proteomes" id="UP000807769">
    <property type="component" value="Unassembled WGS sequence"/>
</dbReference>
<comment type="caution">
    <text evidence="1">The sequence shown here is derived from an EMBL/GenBank/DDBJ whole genome shotgun (WGS) entry which is preliminary data.</text>
</comment>
<sequence>MKVSVHANSGEIWVFKTAPRMMVEGSGFKLELDTRQTVGFCWMVGFAVQQTRSIKDQRCILPFMPLKGAGRHAPLEYSMNYNATFWGPIWLKASSRHTGAKIARSQTKYFILFVSERFYEYTRKRHKNGSSVSRVANNAFVVETNLKEMDWSVRVTFWDFGEVLIIEMKKLLLYGFRVENLKV</sequence>